<organism evidence="2 3">
    <name type="scientific">Luteitalea pratensis</name>
    <dbReference type="NCBI Taxonomy" id="1855912"/>
    <lineage>
        <taxon>Bacteria</taxon>
        <taxon>Pseudomonadati</taxon>
        <taxon>Acidobacteriota</taxon>
        <taxon>Vicinamibacteria</taxon>
        <taxon>Vicinamibacterales</taxon>
        <taxon>Vicinamibacteraceae</taxon>
        <taxon>Luteitalea</taxon>
    </lineage>
</organism>
<dbReference type="AlphaFoldDB" id="A0A143PT12"/>
<dbReference type="GO" id="GO:0008889">
    <property type="term" value="F:glycerophosphodiester phosphodiesterase activity"/>
    <property type="evidence" value="ECO:0007669"/>
    <property type="project" value="UniProtKB-EC"/>
</dbReference>
<dbReference type="EC" id="3.1.4.46" evidence="2"/>
<reference evidence="3" key="2">
    <citation type="submission" date="2016-04" db="EMBL/GenBank/DDBJ databases">
        <title>First Complete Genome Sequence of a Subdivision 6 Acidobacterium.</title>
        <authorList>
            <person name="Huang S."/>
            <person name="Vieira S."/>
            <person name="Bunk B."/>
            <person name="Riedel T."/>
            <person name="Sproeer C."/>
            <person name="Overmann J."/>
        </authorList>
    </citation>
    <scope>NUCLEOTIDE SEQUENCE [LARGE SCALE GENOMIC DNA]</scope>
    <source>
        <strain evidence="3">DSM 100886 HEG_-6_39</strain>
    </source>
</reference>
<gene>
    <name evidence="2" type="primary">ugpQ</name>
    <name evidence="2" type="ORF">LuPra_04726</name>
</gene>
<name>A0A143PT12_LUTPR</name>
<accession>A0A143PT12</accession>
<sequence>MFAHRGGSKLRPENTLVAFDHGLALGADGLEFDVRLSSDGVPMVHHDAMLDRTTSGTGPISAHTADALQQLDAGHHFTGLDGLAWRHRGCVIPRLDVVLSRYPAVPIIMELKGDDPEVARRAVALVRGAGAIGRVCFAGFEDTVVRAAREEGPDVVSSAAREEIRWFLYRSWVAVAPRRTAFQAFQVPETAGALRVVSRRFVRAARRAGVPVAVWTVDEPAAMERLLAWGVRGLISDRPDVAVPVVRRWRASR</sequence>
<dbReference type="InterPro" id="IPR017946">
    <property type="entry name" value="PLC-like_Pdiesterase_TIM-brl"/>
</dbReference>
<dbReference type="KEGG" id="abac:LuPra_04726"/>
<dbReference type="STRING" id="1855912.LuPra_04726"/>
<dbReference type="PANTHER" id="PTHR46211">
    <property type="entry name" value="GLYCEROPHOSPHORYL DIESTER PHOSPHODIESTERASE"/>
    <property type="match status" value="1"/>
</dbReference>
<dbReference type="PROSITE" id="PS51704">
    <property type="entry name" value="GP_PDE"/>
    <property type="match status" value="1"/>
</dbReference>
<reference evidence="2 3" key="1">
    <citation type="journal article" date="2016" name="Genome Announc.">
        <title>First Complete Genome Sequence of a Subdivision 6 Acidobacterium Strain.</title>
        <authorList>
            <person name="Huang S."/>
            <person name="Vieira S."/>
            <person name="Bunk B."/>
            <person name="Riedel T."/>
            <person name="Sproer C."/>
            <person name="Overmann J."/>
        </authorList>
    </citation>
    <scope>NUCLEOTIDE SEQUENCE [LARGE SCALE GENOMIC DNA]</scope>
    <source>
        <strain evidence="3">DSM 100886 HEG_-6_39</strain>
    </source>
</reference>
<evidence type="ECO:0000313" key="2">
    <source>
        <dbReference type="EMBL" id="AMY11476.1"/>
    </source>
</evidence>
<dbReference type="Proteomes" id="UP000076079">
    <property type="component" value="Chromosome"/>
</dbReference>
<dbReference type="InterPro" id="IPR030395">
    <property type="entry name" value="GP_PDE_dom"/>
</dbReference>
<dbReference type="EMBL" id="CP015136">
    <property type="protein sequence ID" value="AMY11476.1"/>
    <property type="molecule type" value="Genomic_DNA"/>
</dbReference>
<dbReference type="Gene3D" id="3.20.20.190">
    <property type="entry name" value="Phosphatidylinositol (PI) phosphodiesterase"/>
    <property type="match status" value="1"/>
</dbReference>
<keyword evidence="3" id="KW-1185">Reference proteome</keyword>
<dbReference type="PANTHER" id="PTHR46211:SF1">
    <property type="entry name" value="GLYCEROPHOSPHODIESTER PHOSPHODIESTERASE, CYTOPLASMIC"/>
    <property type="match status" value="1"/>
</dbReference>
<dbReference type="CDD" id="cd08561">
    <property type="entry name" value="GDPD_cytoplasmic_ScUgpQ2_like"/>
    <property type="match status" value="1"/>
</dbReference>
<evidence type="ECO:0000313" key="3">
    <source>
        <dbReference type="Proteomes" id="UP000076079"/>
    </source>
</evidence>
<dbReference type="GO" id="GO:0006629">
    <property type="term" value="P:lipid metabolic process"/>
    <property type="evidence" value="ECO:0007669"/>
    <property type="project" value="InterPro"/>
</dbReference>
<feature type="domain" description="GP-PDE" evidence="1">
    <location>
        <begin position="1"/>
        <end position="246"/>
    </location>
</feature>
<keyword evidence="2" id="KW-0378">Hydrolase</keyword>
<protein>
    <submittedName>
        <fullName evidence="2">Glycerophosphoryl diester phosphodiesterase</fullName>
        <ecNumber evidence="2">3.1.4.46</ecNumber>
    </submittedName>
</protein>
<evidence type="ECO:0000259" key="1">
    <source>
        <dbReference type="PROSITE" id="PS51704"/>
    </source>
</evidence>
<proteinExistence type="predicted"/>
<dbReference type="SUPFAM" id="SSF51695">
    <property type="entry name" value="PLC-like phosphodiesterases"/>
    <property type="match status" value="1"/>
</dbReference>
<dbReference type="Pfam" id="PF03009">
    <property type="entry name" value="GDPD"/>
    <property type="match status" value="1"/>
</dbReference>